<dbReference type="InterPro" id="IPR015883">
    <property type="entry name" value="Glyco_hydro_20_cat"/>
</dbReference>
<reference evidence="4 5" key="1">
    <citation type="submission" date="2023-03" db="EMBL/GenBank/DDBJ databases">
        <title>Bacillus Genome Sequencing.</title>
        <authorList>
            <person name="Dunlap C."/>
        </authorList>
    </citation>
    <scope>NUCLEOTIDE SEQUENCE [LARGE SCALE GENOMIC DNA]</scope>
    <source>
        <strain evidence="4 5">NRS-52</strain>
    </source>
</reference>
<protein>
    <submittedName>
        <fullName evidence="4">Family 20 glycosylhydrolase</fullName>
    </submittedName>
</protein>
<dbReference type="Pfam" id="PF00728">
    <property type="entry name" value="Glyco_hydro_20"/>
    <property type="match status" value="1"/>
</dbReference>
<name>A0ABU6PLF0_9BACL</name>
<dbReference type="PANTHER" id="PTHR21040">
    <property type="entry name" value="BCDNA.GH04120"/>
    <property type="match status" value="1"/>
</dbReference>
<gene>
    <name evidence="4" type="ORF">P9847_00035</name>
</gene>
<evidence type="ECO:0000313" key="4">
    <source>
        <dbReference type="EMBL" id="MED5015689.1"/>
    </source>
</evidence>
<keyword evidence="5" id="KW-1185">Reference proteome</keyword>
<comment type="caution">
    <text evidence="4">The sequence shown here is derived from an EMBL/GenBank/DDBJ whole genome shotgun (WGS) entry which is preliminary data.</text>
</comment>
<keyword evidence="2" id="KW-0378">Hydrolase</keyword>
<organism evidence="4 5">
    <name type="scientific">Paenibacillus chibensis</name>
    <dbReference type="NCBI Taxonomy" id="59846"/>
    <lineage>
        <taxon>Bacteria</taxon>
        <taxon>Bacillati</taxon>
        <taxon>Bacillota</taxon>
        <taxon>Bacilli</taxon>
        <taxon>Bacillales</taxon>
        <taxon>Paenibacillaceae</taxon>
        <taxon>Paenibacillus</taxon>
    </lineage>
</organism>
<dbReference type="Gene3D" id="3.20.20.80">
    <property type="entry name" value="Glycosidases"/>
    <property type="match status" value="1"/>
</dbReference>
<dbReference type="InterPro" id="IPR017853">
    <property type="entry name" value="GH"/>
</dbReference>
<dbReference type="EMBL" id="JARTLD010000001">
    <property type="protein sequence ID" value="MED5015689.1"/>
    <property type="molecule type" value="Genomic_DNA"/>
</dbReference>
<proteinExistence type="inferred from homology"/>
<dbReference type="Proteomes" id="UP001343257">
    <property type="component" value="Unassembled WGS sequence"/>
</dbReference>
<feature type="domain" description="Glycoside hydrolase family 20 catalytic" evidence="3">
    <location>
        <begin position="56"/>
        <end position="230"/>
    </location>
</feature>
<evidence type="ECO:0000256" key="2">
    <source>
        <dbReference type="ARBA" id="ARBA00022801"/>
    </source>
</evidence>
<evidence type="ECO:0000256" key="1">
    <source>
        <dbReference type="ARBA" id="ARBA00006285"/>
    </source>
</evidence>
<accession>A0ABU6PLF0</accession>
<sequence length="342" mass="38318">MGNQTTETLKGFHLRFSNHEEMELLKKVITDALVPMGVNVLILECNTGFQFTSHPEVAGGSLTREDARELSRVCKQSGIRLIPLFECLGHQGWGGGRNSLLQAYPEFDETPHVPADAKWPEFYCPSWCPSHPDVNRIVFDLMDELLEAFEADAFHVGMDEVFAIADEHCPRCRGKKKDELFAKAVNDYYGHLTGKRGVQMLMWADRLIDANGMGYTQWDGDVYGIWPAVDRIPKDIILCDWHYDKLDQYPSVGHLLEKGFTVWPSSWNMPEAALDLLEQSYVQAGKLGADERMPGMLVTGWNATGRTLAAALLGEGELGEDQGNIRGIAQTLQAVMERLKSK</sequence>
<dbReference type="RefSeq" id="WP_328274317.1">
    <property type="nucleotide sequence ID" value="NZ_JARTLD010000001.1"/>
</dbReference>
<dbReference type="InterPro" id="IPR038901">
    <property type="entry name" value="HEXDC-like"/>
</dbReference>
<evidence type="ECO:0000313" key="5">
    <source>
        <dbReference type="Proteomes" id="UP001343257"/>
    </source>
</evidence>
<comment type="similarity">
    <text evidence="1">Belongs to the glycosyl hydrolase 20 family.</text>
</comment>
<dbReference type="SUPFAM" id="SSF51445">
    <property type="entry name" value="(Trans)glycosidases"/>
    <property type="match status" value="1"/>
</dbReference>
<dbReference type="PANTHER" id="PTHR21040:SF8">
    <property type="entry name" value="BCDNA.GH04120"/>
    <property type="match status" value="1"/>
</dbReference>
<evidence type="ECO:0000259" key="3">
    <source>
        <dbReference type="Pfam" id="PF00728"/>
    </source>
</evidence>